<proteinExistence type="predicted"/>
<dbReference type="EMBL" id="CAJZBQ010000004">
    <property type="protein sequence ID" value="CAG9311380.1"/>
    <property type="molecule type" value="Genomic_DNA"/>
</dbReference>
<organism evidence="2 3">
    <name type="scientific">Blepharisma stoltei</name>
    <dbReference type="NCBI Taxonomy" id="1481888"/>
    <lineage>
        <taxon>Eukaryota</taxon>
        <taxon>Sar</taxon>
        <taxon>Alveolata</taxon>
        <taxon>Ciliophora</taxon>
        <taxon>Postciliodesmatophora</taxon>
        <taxon>Heterotrichea</taxon>
        <taxon>Heterotrichida</taxon>
        <taxon>Blepharismidae</taxon>
        <taxon>Blepharisma</taxon>
    </lineage>
</organism>
<evidence type="ECO:0000256" key="1">
    <source>
        <dbReference type="SAM" id="MobiDB-lite"/>
    </source>
</evidence>
<sequence length="185" mass="21503">MESLYRSLFRDQQRHYLESIKRPASSKINARHKYLLARNLLYKSLETHEAESLEQVSSRIKEDTSRSKTDSNSPLRSHSRSPSNLSPKVISLRRIQSKSPPRNLIKLEKCNSPISLRNSYIHSSSKSNTPASDRFVKIHNLIEKCDHFSANMANQSKAFKNYHKSFSDMAKEYENLRKNTKMMCL</sequence>
<feature type="compositionally biased region" description="Polar residues" evidence="1">
    <location>
        <begin position="70"/>
        <end position="86"/>
    </location>
</feature>
<reference evidence="2" key="1">
    <citation type="submission" date="2021-09" db="EMBL/GenBank/DDBJ databases">
        <authorList>
            <consortium name="AG Swart"/>
            <person name="Singh M."/>
            <person name="Singh A."/>
            <person name="Seah K."/>
            <person name="Emmerich C."/>
        </authorList>
    </citation>
    <scope>NUCLEOTIDE SEQUENCE</scope>
    <source>
        <strain evidence="2">ATCC30299</strain>
    </source>
</reference>
<name>A0AAU9IPI9_9CILI</name>
<dbReference type="AlphaFoldDB" id="A0AAU9IPI9"/>
<protein>
    <submittedName>
        <fullName evidence="2">Uncharacterized protein</fullName>
    </submittedName>
</protein>
<dbReference type="Proteomes" id="UP001162131">
    <property type="component" value="Unassembled WGS sequence"/>
</dbReference>
<evidence type="ECO:0000313" key="3">
    <source>
        <dbReference type="Proteomes" id="UP001162131"/>
    </source>
</evidence>
<accession>A0AAU9IPI9</accession>
<feature type="region of interest" description="Disordered" evidence="1">
    <location>
        <begin position="52"/>
        <end position="90"/>
    </location>
</feature>
<evidence type="ECO:0000313" key="2">
    <source>
        <dbReference type="EMBL" id="CAG9311380.1"/>
    </source>
</evidence>
<gene>
    <name evidence="2" type="ORF">BSTOLATCC_MIC3670</name>
</gene>
<keyword evidence="3" id="KW-1185">Reference proteome</keyword>
<feature type="compositionally biased region" description="Basic and acidic residues" evidence="1">
    <location>
        <begin position="59"/>
        <end position="69"/>
    </location>
</feature>
<comment type="caution">
    <text evidence="2">The sequence shown here is derived from an EMBL/GenBank/DDBJ whole genome shotgun (WGS) entry which is preliminary data.</text>
</comment>